<dbReference type="PANTHER" id="PTHR37489:SF1">
    <property type="entry name" value="DUF3500 DOMAIN-CONTAINING PROTEIN"/>
    <property type="match status" value="1"/>
</dbReference>
<dbReference type="PANTHER" id="PTHR37489">
    <property type="entry name" value="DUF3500 DOMAIN-CONTAINING PROTEIN"/>
    <property type="match status" value="1"/>
</dbReference>
<dbReference type="InterPro" id="IPR021889">
    <property type="entry name" value="DUF3500"/>
</dbReference>
<sequence length="392" mass="41787">MADAARDVADRMAEAAVAWLDSLDAAQRGVAVGPPPRAGGAAGTGTEAHADADRTRWFYTPTDHGGLTFHQQRPAQHRSAMRLVASGLSDAGYVTVATVLGLENVLDHVEGFSVNWGRERTRDPGMYYLRVFGEPGGPGPWGWRFGGHHVSLNNLVVGGRVVATTPCFLGADPAASPLLGGSTLRPLGTAEDTARELVRSLRPDAAARAVLLPRAPNDVVAGNSTRVGDRVIRRGELWRPGTHIPDRAEQPSTGLDGADRRALALTPTPKGLPGAELDAGQRESLRALLAAYLGRVPDGVSPLARYDDPAALDAVHLAWAGSTTPGEPHYYRLQGPRLLIEWTNVHRGVNHAHAVWRDPETDFGGDVLAAHHAAHHAAHRPTHQALHHANGR</sequence>
<dbReference type="EMBL" id="JAAIFS010000008">
    <property type="protein sequence ID" value="NEV91315.1"/>
    <property type="molecule type" value="Genomic_DNA"/>
</dbReference>
<evidence type="ECO:0000313" key="1">
    <source>
        <dbReference type="EMBL" id="NEV91315.1"/>
    </source>
</evidence>
<gene>
    <name evidence="1" type="ORF">GUR47_32270</name>
</gene>
<organism evidence="1">
    <name type="scientific">Streptomyces tendae</name>
    <dbReference type="NCBI Taxonomy" id="1932"/>
    <lineage>
        <taxon>Bacteria</taxon>
        <taxon>Bacillati</taxon>
        <taxon>Actinomycetota</taxon>
        <taxon>Actinomycetes</taxon>
        <taxon>Kitasatosporales</taxon>
        <taxon>Streptomycetaceae</taxon>
        <taxon>Streptomyces</taxon>
    </lineage>
</organism>
<reference evidence="1" key="1">
    <citation type="journal article" date="2020" name="Microorganisms">
        <title>Isolation, Genomic and Metabolomic Characterization of Streptomyces tendae VITAKN with Quorum Sensing Inhibitory Activity from Southern India.</title>
        <authorList>
            <person name="Ishaque N.M."/>
            <person name="Burgsdorf I."/>
            <person name="Limlingan Malit J.J."/>
            <person name="Saha S."/>
            <person name="Teta R."/>
            <person name="Ewe D."/>
            <person name="Kannabiran K."/>
            <person name="Hrouzek P."/>
            <person name="Steindler L."/>
            <person name="Costantino V."/>
            <person name="Saurav K."/>
        </authorList>
    </citation>
    <scope>NUCLEOTIDE SEQUENCE</scope>
    <source>
        <strain evidence="1">VITAKN</strain>
    </source>
</reference>
<dbReference type="RefSeq" id="WP_164460606.1">
    <property type="nucleotide sequence ID" value="NZ_JAAIFS010000008.1"/>
</dbReference>
<name>A0A6B3QXR7_STRTE</name>
<dbReference type="Pfam" id="PF12006">
    <property type="entry name" value="DUF3500"/>
    <property type="match status" value="1"/>
</dbReference>
<accession>A0A6B3QXR7</accession>
<protein>
    <submittedName>
        <fullName evidence="1">DUF3500 domain-containing protein</fullName>
    </submittedName>
</protein>
<dbReference type="AlphaFoldDB" id="A0A6B3QXR7"/>
<comment type="caution">
    <text evidence="1">The sequence shown here is derived from an EMBL/GenBank/DDBJ whole genome shotgun (WGS) entry which is preliminary data.</text>
</comment>
<proteinExistence type="predicted"/>